<dbReference type="InterPro" id="IPR027395">
    <property type="entry name" value="WH_DNA-bd_dom"/>
</dbReference>
<evidence type="ECO:0000313" key="2">
    <source>
        <dbReference type="EMBL" id="WFN37179.1"/>
    </source>
</evidence>
<dbReference type="KEGG" id="manq:L1994_01955"/>
<keyword evidence="3" id="KW-1185">Reference proteome</keyword>
<reference evidence="2" key="1">
    <citation type="submission" date="2022-01" db="EMBL/GenBank/DDBJ databases">
        <title>Complete genome of Methanomicrobium antiquum DSM 21220.</title>
        <authorList>
            <person name="Chen S.-C."/>
            <person name="You Y.-T."/>
            <person name="Zhou Y.-Z."/>
            <person name="Lai M.-C."/>
        </authorList>
    </citation>
    <scope>NUCLEOTIDE SEQUENCE</scope>
    <source>
        <strain evidence="2">DSM 21220</strain>
    </source>
</reference>
<organism evidence="2 3">
    <name type="scientific">Methanomicrobium antiquum</name>
    <dbReference type="NCBI Taxonomy" id="487686"/>
    <lineage>
        <taxon>Archaea</taxon>
        <taxon>Methanobacteriati</taxon>
        <taxon>Methanobacteriota</taxon>
        <taxon>Stenosarchaea group</taxon>
        <taxon>Methanomicrobia</taxon>
        <taxon>Methanomicrobiales</taxon>
        <taxon>Methanomicrobiaceae</taxon>
        <taxon>Methanomicrobium</taxon>
    </lineage>
</organism>
<dbReference type="InterPro" id="IPR036390">
    <property type="entry name" value="WH_DNA-bd_sf"/>
</dbReference>
<gene>
    <name evidence="2" type="ORF">L1994_01955</name>
</gene>
<dbReference type="RefSeq" id="WP_278100018.1">
    <property type="nucleotide sequence ID" value="NZ_CP091092.1"/>
</dbReference>
<evidence type="ECO:0000313" key="3">
    <source>
        <dbReference type="Proteomes" id="UP001218895"/>
    </source>
</evidence>
<dbReference type="AlphaFoldDB" id="A0AAF0JLX3"/>
<proteinExistence type="predicted"/>
<dbReference type="SUPFAM" id="SSF46785">
    <property type="entry name" value="Winged helix' DNA-binding domain"/>
    <property type="match status" value="1"/>
</dbReference>
<dbReference type="Pfam" id="PF13601">
    <property type="entry name" value="HTH_34"/>
    <property type="match status" value="1"/>
</dbReference>
<feature type="domain" description="Winged helix DNA-binding" evidence="1">
    <location>
        <begin position="24"/>
        <end position="105"/>
    </location>
</feature>
<dbReference type="Proteomes" id="UP001218895">
    <property type="component" value="Chromosome"/>
</dbReference>
<dbReference type="EMBL" id="CP091092">
    <property type="protein sequence ID" value="WFN37179.1"/>
    <property type="molecule type" value="Genomic_DNA"/>
</dbReference>
<accession>A0AAF0JLX3</accession>
<protein>
    <submittedName>
        <fullName evidence="2">Transcriptional regulator</fullName>
    </submittedName>
</protein>
<name>A0AAF0JLX3_9EURY</name>
<sequence length="110" mass="12520">MKEKFLEIVNESGNLNSKLFSLSRIKILWALSELGEDGATARQIKNGLNIGSDGSTYSNLNALVEMGYLRMEKVRFESKENLELYVITPAGLEEWNKIKNWFDMLVCEGQ</sequence>
<evidence type="ECO:0000259" key="1">
    <source>
        <dbReference type="Pfam" id="PF13601"/>
    </source>
</evidence>
<dbReference type="InterPro" id="IPR036388">
    <property type="entry name" value="WH-like_DNA-bd_sf"/>
</dbReference>
<dbReference type="Gene3D" id="1.10.10.10">
    <property type="entry name" value="Winged helix-like DNA-binding domain superfamily/Winged helix DNA-binding domain"/>
    <property type="match status" value="1"/>
</dbReference>
<dbReference type="GeneID" id="79949120"/>